<gene>
    <name evidence="1" type="ORF">L1F29_14675</name>
</gene>
<reference evidence="1" key="1">
    <citation type="submission" date="2022-01" db="EMBL/GenBank/DDBJ databases">
        <title>Paenibacillus spongiae sp. nov., isolated from marine sponge.</title>
        <authorList>
            <person name="Li Z."/>
            <person name="Zhang M."/>
        </authorList>
    </citation>
    <scope>NUCLEOTIDE SEQUENCE</scope>
    <source>
        <strain evidence="1">PHS-Z3</strain>
    </source>
</reference>
<keyword evidence="2" id="KW-1185">Reference proteome</keyword>
<accession>A0ABY5SG88</accession>
<evidence type="ECO:0000313" key="2">
    <source>
        <dbReference type="Proteomes" id="UP001057877"/>
    </source>
</evidence>
<sequence>MNGGIHLQAAKHNLVSFPYNKRYWQMFVFDYFEDNRDQYRVIERNGDRLGVFVHNTFCDGIMGTYMMDLTEGVSWMEVVPYVNGYLIDYGDRLLADQGREVGAVTYSLREGQSGL</sequence>
<dbReference type="EMBL" id="CP091430">
    <property type="protein sequence ID" value="UVI32996.1"/>
    <property type="molecule type" value="Genomic_DNA"/>
</dbReference>
<dbReference type="RefSeq" id="WP_258389049.1">
    <property type="nucleotide sequence ID" value="NZ_CP091430.1"/>
</dbReference>
<proteinExistence type="predicted"/>
<dbReference type="Proteomes" id="UP001057877">
    <property type="component" value="Chromosome"/>
</dbReference>
<name>A0ABY5SG88_9BACL</name>
<evidence type="ECO:0008006" key="3">
    <source>
        <dbReference type="Google" id="ProtNLM"/>
    </source>
</evidence>
<protein>
    <recommendedName>
        <fullName evidence="3">YopX protein domain-containing protein</fullName>
    </recommendedName>
</protein>
<organism evidence="1 2">
    <name type="scientific">Paenibacillus spongiae</name>
    <dbReference type="NCBI Taxonomy" id="2909671"/>
    <lineage>
        <taxon>Bacteria</taxon>
        <taxon>Bacillati</taxon>
        <taxon>Bacillota</taxon>
        <taxon>Bacilli</taxon>
        <taxon>Bacillales</taxon>
        <taxon>Paenibacillaceae</taxon>
        <taxon>Paenibacillus</taxon>
    </lineage>
</organism>
<evidence type="ECO:0000313" key="1">
    <source>
        <dbReference type="EMBL" id="UVI32996.1"/>
    </source>
</evidence>